<feature type="binding site" evidence="6">
    <location>
        <position position="61"/>
    </location>
    <ligand>
        <name>[4Fe-4S] cluster</name>
        <dbReference type="ChEBI" id="CHEBI:49883"/>
        <label>2</label>
    </ligand>
</feature>
<reference evidence="8 9" key="1">
    <citation type="journal article" date="2014" name="Syst. Appl. Microbiol.">
        <title>Complete genomes of freshwater sulfur oxidizers Sulfuricella denitrificans skB26 and Sulfuritalea hydrogenivorans sk43H: genetic insights into the sulfur oxidation pathway of betaproteobacteria.</title>
        <authorList>
            <person name="Watanabe T."/>
            <person name="Kojima H."/>
            <person name="Fukui M."/>
        </authorList>
    </citation>
    <scope>NUCLEOTIDE SEQUENCE [LARGE SCALE GENOMIC DNA]</scope>
    <source>
        <strain evidence="8">DSM22779</strain>
    </source>
</reference>
<dbReference type="PROSITE" id="PS00198">
    <property type="entry name" value="4FE4S_FER_1"/>
    <property type="match status" value="2"/>
</dbReference>
<comment type="subunit">
    <text evidence="6">Interacts with the cytoplasmic NapA precursor.</text>
</comment>
<dbReference type="RefSeq" id="WP_041096653.1">
    <property type="nucleotide sequence ID" value="NZ_AP012547.1"/>
</dbReference>
<feature type="binding site" evidence="6">
    <location>
        <position position="64"/>
    </location>
    <ligand>
        <name>[4Fe-4S] cluster</name>
        <dbReference type="ChEBI" id="CHEBI:49883"/>
        <label>2</label>
    </ligand>
</feature>
<dbReference type="Pfam" id="PF12837">
    <property type="entry name" value="Fer4_6"/>
    <property type="match status" value="1"/>
</dbReference>
<evidence type="ECO:0000256" key="2">
    <source>
        <dbReference type="ARBA" id="ARBA00022723"/>
    </source>
</evidence>
<dbReference type="KEGG" id="shd:SUTH_00376"/>
<feature type="binding site" evidence="6">
    <location>
        <position position="142"/>
    </location>
    <ligand>
        <name>[4Fe-4S] cluster</name>
        <dbReference type="ChEBI" id="CHEBI:49883"/>
        <label>3</label>
    </ligand>
</feature>
<keyword evidence="4 6" id="KW-0408">Iron</keyword>
<dbReference type="PROSITE" id="PS51379">
    <property type="entry name" value="4FE4S_FER_2"/>
    <property type="match status" value="3"/>
</dbReference>
<feature type="binding site" evidence="6">
    <location>
        <position position="132"/>
    </location>
    <ligand>
        <name>[4Fe-4S] cluster</name>
        <dbReference type="ChEBI" id="CHEBI:49883"/>
        <label>3</label>
    </ligand>
</feature>
<accession>W0SBQ6</accession>
<keyword evidence="3 6" id="KW-0677">Repeat</keyword>
<feature type="binding site" evidence="6">
    <location>
        <position position="37"/>
    </location>
    <ligand>
        <name>[4Fe-4S] cluster</name>
        <dbReference type="ChEBI" id="CHEBI:49883"/>
        <label>1</label>
    </ligand>
</feature>
<feature type="binding site" evidence="6">
    <location>
        <position position="58"/>
    </location>
    <ligand>
        <name>[4Fe-4S] cluster</name>
        <dbReference type="ChEBI" id="CHEBI:49883"/>
        <label>2</label>
    </ligand>
</feature>
<feature type="domain" description="4Fe-4S ferredoxin-type" evidence="7">
    <location>
        <begin position="47"/>
        <end position="79"/>
    </location>
</feature>
<keyword evidence="1 6" id="KW-0004">4Fe-4S</keyword>
<evidence type="ECO:0000256" key="6">
    <source>
        <dbReference type="HAMAP-Rule" id="MF_02201"/>
    </source>
</evidence>
<evidence type="ECO:0000313" key="9">
    <source>
        <dbReference type="Proteomes" id="UP000031637"/>
    </source>
</evidence>
<feature type="binding site" evidence="6">
    <location>
        <position position="68"/>
    </location>
    <ligand>
        <name>[4Fe-4S] cluster</name>
        <dbReference type="ChEBI" id="CHEBI:49883"/>
        <label>2</label>
    </ligand>
</feature>
<comment type="subcellular location">
    <subcellularLocation>
        <location evidence="6">Cytoplasm</location>
    </subcellularLocation>
</comment>
<feature type="binding site" evidence="6">
    <location>
        <position position="27"/>
    </location>
    <ligand>
        <name>[4Fe-4S] cluster</name>
        <dbReference type="ChEBI" id="CHEBI:49883"/>
        <label>1</label>
    </ligand>
</feature>
<feature type="domain" description="4Fe-4S ferredoxin-type" evidence="7">
    <location>
        <begin position="123"/>
        <end position="150"/>
    </location>
</feature>
<dbReference type="EMBL" id="AP012547">
    <property type="protein sequence ID" value="BAO28190.1"/>
    <property type="molecule type" value="Genomic_DNA"/>
</dbReference>
<dbReference type="Gene3D" id="3.30.70.20">
    <property type="match status" value="2"/>
</dbReference>
<gene>
    <name evidence="6 8" type="primary">napF</name>
    <name evidence="8" type="ORF">SUTH_00376</name>
</gene>
<evidence type="ECO:0000256" key="1">
    <source>
        <dbReference type="ARBA" id="ARBA00022485"/>
    </source>
</evidence>
<dbReference type="PANTHER" id="PTHR43687:SF1">
    <property type="entry name" value="FERREDOXIN III"/>
    <property type="match status" value="1"/>
</dbReference>
<feature type="binding site" evidence="6">
    <location>
        <position position="33"/>
    </location>
    <ligand>
        <name>[4Fe-4S] cluster</name>
        <dbReference type="ChEBI" id="CHEBI:49883"/>
        <label>1</label>
    </ligand>
</feature>
<evidence type="ECO:0000256" key="5">
    <source>
        <dbReference type="ARBA" id="ARBA00023014"/>
    </source>
</evidence>
<comment type="cofactor">
    <cofactor evidence="6">
        <name>[4Fe-4S] cluster</name>
        <dbReference type="ChEBI" id="CHEBI:49883"/>
    </cofactor>
</comment>
<dbReference type="AlphaFoldDB" id="W0SBQ6"/>
<name>W0SBQ6_9PROT</name>
<keyword evidence="6" id="KW-0963">Cytoplasm</keyword>
<evidence type="ECO:0000256" key="4">
    <source>
        <dbReference type="ARBA" id="ARBA00023004"/>
    </source>
</evidence>
<proteinExistence type="inferred from homology"/>
<dbReference type="STRING" id="1223802.SUTH_00376"/>
<evidence type="ECO:0000259" key="7">
    <source>
        <dbReference type="PROSITE" id="PS51379"/>
    </source>
</evidence>
<dbReference type="GO" id="GO:0046872">
    <property type="term" value="F:metal ion binding"/>
    <property type="evidence" value="ECO:0007669"/>
    <property type="project" value="UniProtKB-KW"/>
</dbReference>
<dbReference type="CDD" id="cd10564">
    <property type="entry name" value="NapF_like"/>
    <property type="match status" value="1"/>
</dbReference>
<dbReference type="HAMAP" id="MF_02201">
    <property type="entry name" value="NapF"/>
    <property type="match status" value="1"/>
</dbReference>
<dbReference type="SUPFAM" id="SSF54862">
    <property type="entry name" value="4Fe-4S ferredoxins"/>
    <property type="match status" value="1"/>
</dbReference>
<dbReference type="GO" id="GO:0051539">
    <property type="term" value="F:4 iron, 4 sulfur cluster binding"/>
    <property type="evidence" value="ECO:0007669"/>
    <property type="project" value="UniProtKB-UniRule"/>
</dbReference>
<dbReference type="InterPro" id="IPR017896">
    <property type="entry name" value="4Fe4S_Fe-S-bd"/>
</dbReference>
<keyword evidence="5 6" id="KW-0411">Iron-sulfur</keyword>
<protein>
    <recommendedName>
        <fullName evidence="6">Ferredoxin-type protein NapF</fullName>
    </recommendedName>
</protein>
<feature type="domain" description="4Fe-4S ferredoxin-type" evidence="7">
    <location>
        <begin position="18"/>
        <end position="46"/>
    </location>
</feature>
<keyword evidence="9" id="KW-1185">Reference proteome</keyword>
<comment type="function">
    <text evidence="6">Could be involved in the maturation of NapA, the catalytic subunit of the periplasmic nitrate reductase, before its export into the periplasm.</text>
</comment>
<dbReference type="InterPro" id="IPR050572">
    <property type="entry name" value="Fe-S_Ferredoxin"/>
</dbReference>
<evidence type="ECO:0000313" key="8">
    <source>
        <dbReference type="EMBL" id="BAO28190.1"/>
    </source>
</evidence>
<feature type="binding site" evidence="6">
    <location>
        <position position="30"/>
    </location>
    <ligand>
        <name>[4Fe-4S] cluster</name>
        <dbReference type="ChEBI" id="CHEBI:49883"/>
        <label>1</label>
    </ligand>
</feature>
<organism evidence="8 9">
    <name type="scientific">Sulfuritalea hydrogenivorans sk43H</name>
    <dbReference type="NCBI Taxonomy" id="1223802"/>
    <lineage>
        <taxon>Bacteria</taxon>
        <taxon>Pseudomonadati</taxon>
        <taxon>Pseudomonadota</taxon>
        <taxon>Betaproteobacteria</taxon>
        <taxon>Nitrosomonadales</taxon>
        <taxon>Sterolibacteriaceae</taxon>
        <taxon>Sulfuritalea</taxon>
    </lineage>
</organism>
<dbReference type="NCBIfam" id="TIGR00402">
    <property type="entry name" value="napF"/>
    <property type="match status" value="1"/>
</dbReference>
<dbReference type="PANTHER" id="PTHR43687">
    <property type="entry name" value="ADENYLYLSULFATE REDUCTASE, BETA SUBUNIT"/>
    <property type="match status" value="1"/>
</dbReference>
<sequence>MRGDFKARRAPQRPPWALTEEAFLGACSRCGECIPVCPTRIIVVVRGYPEVDFKRGECSFCGACATACKHGALLRAGNESTPWTIRAQVAENCLARHGVECRVCGDPCAVAAIRFSPRLGGPPLPEVDAGSCTGCGACVASCPAAAITLK</sequence>
<dbReference type="Pfam" id="PF13187">
    <property type="entry name" value="Fer4_9"/>
    <property type="match status" value="1"/>
</dbReference>
<dbReference type="GO" id="GO:0005737">
    <property type="term" value="C:cytoplasm"/>
    <property type="evidence" value="ECO:0007669"/>
    <property type="project" value="UniProtKB-SubCell"/>
</dbReference>
<feature type="binding site" evidence="6">
    <location>
        <position position="138"/>
    </location>
    <ligand>
        <name>[4Fe-4S] cluster</name>
        <dbReference type="ChEBI" id="CHEBI:49883"/>
        <label>3</label>
    </ligand>
</feature>
<keyword evidence="2 6" id="KW-0479">Metal-binding</keyword>
<dbReference type="InterPro" id="IPR017900">
    <property type="entry name" value="4Fe4S_Fe_S_CS"/>
</dbReference>
<feature type="binding site" evidence="6">
    <location>
        <position position="135"/>
    </location>
    <ligand>
        <name>[4Fe-4S] cluster</name>
        <dbReference type="ChEBI" id="CHEBI:49883"/>
        <label>3</label>
    </ligand>
</feature>
<comment type="similarity">
    <text evidence="6">Belongs to the NapF family.</text>
</comment>
<dbReference type="Proteomes" id="UP000031637">
    <property type="component" value="Chromosome"/>
</dbReference>
<dbReference type="InterPro" id="IPR004496">
    <property type="entry name" value="NapF"/>
</dbReference>
<evidence type="ECO:0000256" key="3">
    <source>
        <dbReference type="ARBA" id="ARBA00022737"/>
    </source>
</evidence>
<dbReference type="HOGENOM" id="CLU_077329_2_1_4"/>